<dbReference type="InterPro" id="IPR050563">
    <property type="entry name" value="4-hydroxybenzoyl-CoA_TE"/>
</dbReference>
<dbReference type="OrthoDB" id="9799036at2"/>
<sequence length="222" mass="24471">MSTAGIRSDSCRIVTAGFPCAGMTGFQSKKAMCGALYYRQSALRCRCHDDQEARMHNDMSTSEAASDSSSGSASGAISRATLIVRGFHLDGYGHVNNARYLEFYEEGRWGYMLAYLDLDDLKREGIAMVAVNVNLDWNYPATVHDELVITTQLSHVGRRKMIMHQEIHLGEHRLGEVHPRSGALVSRADFTFVLMNTTSGRAMPLEGDIAAILRPLVVEGNV</sequence>
<dbReference type="PANTHER" id="PTHR31793">
    <property type="entry name" value="4-HYDROXYBENZOYL-COA THIOESTERASE FAMILY MEMBER"/>
    <property type="match status" value="1"/>
</dbReference>
<dbReference type="CDD" id="cd00586">
    <property type="entry name" value="4HBT"/>
    <property type="match status" value="1"/>
</dbReference>
<dbReference type="Pfam" id="PF13279">
    <property type="entry name" value="4HBT_2"/>
    <property type="match status" value="1"/>
</dbReference>
<reference evidence="1 2" key="1">
    <citation type="submission" date="2019-07" db="EMBL/GenBank/DDBJ databases">
        <title>Diversity of Bacteria from Kongsfjorden, Arctic.</title>
        <authorList>
            <person name="Yu Y."/>
        </authorList>
    </citation>
    <scope>NUCLEOTIDE SEQUENCE [LARGE SCALE GENOMIC DNA]</scope>
    <source>
        <strain evidence="1 2">SM1923</strain>
    </source>
</reference>
<keyword evidence="2" id="KW-1185">Reference proteome</keyword>
<dbReference type="EMBL" id="VNFH01000008">
    <property type="protein sequence ID" value="TVU69234.1"/>
    <property type="molecule type" value="Genomic_DNA"/>
</dbReference>
<dbReference type="InterPro" id="IPR029069">
    <property type="entry name" value="HotDog_dom_sf"/>
</dbReference>
<evidence type="ECO:0000313" key="1">
    <source>
        <dbReference type="EMBL" id="TVU69234.1"/>
    </source>
</evidence>
<dbReference type="STRING" id="553385.GCA_000591415_00739"/>
<name>A0A558HJB9_9GAMM</name>
<comment type="caution">
    <text evidence="1">The sequence shown here is derived from an EMBL/GenBank/DDBJ whole genome shotgun (WGS) entry which is preliminary data.</text>
</comment>
<proteinExistence type="predicted"/>
<dbReference type="Gene3D" id="3.10.129.10">
    <property type="entry name" value="Hotdog Thioesterase"/>
    <property type="match status" value="1"/>
</dbReference>
<evidence type="ECO:0000313" key="2">
    <source>
        <dbReference type="Proteomes" id="UP000319941"/>
    </source>
</evidence>
<dbReference type="AlphaFoldDB" id="A0A558HJB9"/>
<dbReference type="PANTHER" id="PTHR31793:SF24">
    <property type="entry name" value="LONG-CHAIN ACYL-COA THIOESTERASE FADM"/>
    <property type="match status" value="1"/>
</dbReference>
<gene>
    <name evidence="1" type="ORF">FQP86_12320</name>
</gene>
<accession>A0A558HJB9</accession>
<dbReference type="Proteomes" id="UP000319941">
    <property type="component" value="Unassembled WGS sequence"/>
</dbReference>
<protein>
    <submittedName>
        <fullName evidence="1">Acyl-CoA thioesterase</fullName>
    </submittedName>
</protein>
<organism evidence="1 2">
    <name type="scientific">Cobetia crustatorum</name>
    <dbReference type="NCBI Taxonomy" id="553385"/>
    <lineage>
        <taxon>Bacteria</taxon>
        <taxon>Pseudomonadati</taxon>
        <taxon>Pseudomonadota</taxon>
        <taxon>Gammaproteobacteria</taxon>
        <taxon>Oceanospirillales</taxon>
        <taxon>Halomonadaceae</taxon>
        <taxon>Cobetia</taxon>
    </lineage>
</organism>
<dbReference type="GO" id="GO:0047617">
    <property type="term" value="F:fatty acyl-CoA hydrolase activity"/>
    <property type="evidence" value="ECO:0007669"/>
    <property type="project" value="TreeGrafter"/>
</dbReference>
<dbReference type="SUPFAM" id="SSF54637">
    <property type="entry name" value="Thioesterase/thiol ester dehydrase-isomerase"/>
    <property type="match status" value="1"/>
</dbReference>